<dbReference type="Pfam" id="PF12796">
    <property type="entry name" value="Ank_2"/>
    <property type="match status" value="1"/>
</dbReference>
<dbReference type="RefSeq" id="WP_187974080.1">
    <property type="nucleotide sequence ID" value="NZ_CP046884.1"/>
</dbReference>
<dbReference type="PROSITE" id="PS50297">
    <property type="entry name" value="ANK_REP_REGION"/>
    <property type="match status" value="1"/>
</dbReference>
<evidence type="ECO:0000256" key="1">
    <source>
        <dbReference type="ARBA" id="ARBA00022737"/>
    </source>
</evidence>
<keyword evidence="2 3" id="KW-0040">ANK repeat</keyword>
<evidence type="ECO:0000256" key="3">
    <source>
        <dbReference type="PROSITE-ProRule" id="PRU00023"/>
    </source>
</evidence>
<protein>
    <submittedName>
        <fullName evidence="4">Ankyrin repeat domain-containing protein</fullName>
    </submittedName>
</protein>
<evidence type="ECO:0000313" key="4">
    <source>
        <dbReference type="EMBL" id="QNQ90767.1"/>
    </source>
</evidence>
<sequence length="142" mass="15396">MTQFSTNPDHQDIPDDVREFATELFDLCRHGGENAAETFHNYLNIGLPVDLANQDGNTFLMLAAYNGQLDILDVLIEHGADVNALNDRQQSPLAGAIFKKDDAVVSRLLAAGASPTAGQPNAVECATMFGRHDLLEQLGETE</sequence>
<proteinExistence type="predicted"/>
<dbReference type="InterPro" id="IPR002110">
    <property type="entry name" value="Ankyrin_rpt"/>
</dbReference>
<dbReference type="PANTHER" id="PTHR24171">
    <property type="entry name" value="ANKYRIN REPEAT DOMAIN-CONTAINING PROTEIN 39-RELATED"/>
    <property type="match status" value="1"/>
</dbReference>
<keyword evidence="5" id="KW-1185">Reference proteome</keyword>
<dbReference type="SMART" id="SM00248">
    <property type="entry name" value="ANK"/>
    <property type="match status" value="2"/>
</dbReference>
<keyword evidence="1" id="KW-0677">Repeat</keyword>
<dbReference type="PANTHER" id="PTHR24171:SF8">
    <property type="entry name" value="BRCA1-ASSOCIATED RING DOMAIN PROTEIN 1"/>
    <property type="match status" value="1"/>
</dbReference>
<dbReference type="GO" id="GO:0004842">
    <property type="term" value="F:ubiquitin-protein transferase activity"/>
    <property type="evidence" value="ECO:0007669"/>
    <property type="project" value="TreeGrafter"/>
</dbReference>
<dbReference type="Gene3D" id="1.25.40.20">
    <property type="entry name" value="Ankyrin repeat-containing domain"/>
    <property type="match status" value="1"/>
</dbReference>
<gene>
    <name evidence="4" type="ORF">GP475_09015</name>
</gene>
<dbReference type="Proteomes" id="UP000516320">
    <property type="component" value="Chromosome"/>
</dbReference>
<dbReference type="InterPro" id="IPR036770">
    <property type="entry name" value="Ankyrin_rpt-contain_sf"/>
</dbReference>
<evidence type="ECO:0000313" key="5">
    <source>
        <dbReference type="Proteomes" id="UP000516320"/>
    </source>
</evidence>
<accession>A0A7H0SQE2</accession>
<reference evidence="4 5" key="1">
    <citation type="submission" date="2019-12" db="EMBL/GenBank/DDBJ databases">
        <title>Corynebacterium sp. nov., isolated from feces of the Anser Albifrons in China.</title>
        <authorList>
            <person name="Liu Q."/>
        </authorList>
    </citation>
    <scope>NUCLEOTIDE SEQUENCE [LARGE SCALE GENOMIC DNA]</scope>
    <source>
        <strain evidence="4 5">4H37-19</strain>
    </source>
</reference>
<dbReference type="GO" id="GO:0085020">
    <property type="term" value="P:protein K6-linked ubiquitination"/>
    <property type="evidence" value="ECO:0007669"/>
    <property type="project" value="TreeGrafter"/>
</dbReference>
<name>A0A7H0SQE2_9CORY</name>
<dbReference type="AlphaFoldDB" id="A0A7H0SQE2"/>
<dbReference type="KEGG" id="cpoy:GP475_09015"/>
<dbReference type="PROSITE" id="PS50088">
    <property type="entry name" value="ANK_REPEAT"/>
    <property type="match status" value="1"/>
</dbReference>
<organism evidence="4 5">
    <name type="scientific">Corynebacterium poyangense</name>
    <dbReference type="NCBI Taxonomy" id="2684405"/>
    <lineage>
        <taxon>Bacteria</taxon>
        <taxon>Bacillati</taxon>
        <taxon>Actinomycetota</taxon>
        <taxon>Actinomycetes</taxon>
        <taxon>Mycobacteriales</taxon>
        <taxon>Corynebacteriaceae</taxon>
        <taxon>Corynebacterium</taxon>
    </lineage>
</organism>
<feature type="repeat" description="ANK" evidence="3">
    <location>
        <begin position="55"/>
        <end position="87"/>
    </location>
</feature>
<evidence type="ECO:0000256" key="2">
    <source>
        <dbReference type="ARBA" id="ARBA00023043"/>
    </source>
</evidence>
<dbReference type="SUPFAM" id="SSF48403">
    <property type="entry name" value="Ankyrin repeat"/>
    <property type="match status" value="1"/>
</dbReference>
<dbReference type="EMBL" id="CP046884">
    <property type="protein sequence ID" value="QNQ90767.1"/>
    <property type="molecule type" value="Genomic_DNA"/>
</dbReference>